<dbReference type="Gene3D" id="2.60.40.3330">
    <property type="match status" value="1"/>
</dbReference>
<sequence length="132" mass="15039">MFKKSRGLISQTTVGQTTTGSDGSFKIDATFSSAKPVLKIYHKCNRGALSCYMEYSYKVPSNFVSKPDQLIRPLSFNRELSNHTEDEKENSSNAGQIWGRIHKKAKVYKPVYRPKLGKNDQKFKDFVLIVEI</sequence>
<dbReference type="InterPro" id="IPR038479">
    <property type="entry name" value="Transthyretin-like_sf"/>
</dbReference>
<proteinExistence type="inferred from homology"/>
<accession>A0A915L558</accession>
<evidence type="ECO:0000313" key="3">
    <source>
        <dbReference type="WBParaSite" id="nRc.2.0.1.t46215-RA"/>
    </source>
</evidence>
<dbReference type="Proteomes" id="UP000887565">
    <property type="component" value="Unplaced"/>
</dbReference>
<keyword evidence="2" id="KW-1185">Reference proteome</keyword>
<dbReference type="GO" id="GO:0009986">
    <property type="term" value="C:cell surface"/>
    <property type="evidence" value="ECO:0007669"/>
    <property type="project" value="InterPro"/>
</dbReference>
<dbReference type="Pfam" id="PF01060">
    <property type="entry name" value="TTR-52"/>
    <property type="match status" value="1"/>
</dbReference>
<evidence type="ECO:0000256" key="1">
    <source>
        <dbReference type="ARBA" id="ARBA00010112"/>
    </source>
</evidence>
<organism evidence="2 3">
    <name type="scientific">Romanomermis culicivorax</name>
    <name type="common">Nematode worm</name>
    <dbReference type="NCBI Taxonomy" id="13658"/>
    <lineage>
        <taxon>Eukaryota</taxon>
        <taxon>Metazoa</taxon>
        <taxon>Ecdysozoa</taxon>
        <taxon>Nematoda</taxon>
        <taxon>Enoplea</taxon>
        <taxon>Dorylaimia</taxon>
        <taxon>Mermithida</taxon>
        <taxon>Mermithoidea</taxon>
        <taxon>Mermithidae</taxon>
        <taxon>Romanomermis</taxon>
    </lineage>
</organism>
<comment type="similarity">
    <text evidence="1">Belongs to the nematode transthyretin-like family.</text>
</comment>
<dbReference type="WBParaSite" id="nRc.2.0.1.t46215-RA">
    <property type="protein sequence ID" value="nRc.2.0.1.t46215-RA"/>
    <property type="gene ID" value="nRc.2.0.1.g46215"/>
</dbReference>
<reference evidence="3" key="1">
    <citation type="submission" date="2022-11" db="UniProtKB">
        <authorList>
            <consortium name="WormBaseParasite"/>
        </authorList>
    </citation>
    <scope>IDENTIFICATION</scope>
</reference>
<dbReference type="InterPro" id="IPR001534">
    <property type="entry name" value="Transthyretin-like"/>
</dbReference>
<evidence type="ECO:0000313" key="2">
    <source>
        <dbReference type="Proteomes" id="UP000887565"/>
    </source>
</evidence>
<protein>
    <submittedName>
        <fullName evidence="3">Transthyretin-like family protein</fullName>
    </submittedName>
</protein>
<name>A0A915L558_ROMCU</name>
<dbReference type="AlphaFoldDB" id="A0A915L558"/>